<dbReference type="CDD" id="cd00090">
    <property type="entry name" value="HTH_ARSR"/>
    <property type="match status" value="1"/>
</dbReference>
<dbReference type="Pfam" id="PF09339">
    <property type="entry name" value="HTH_IclR"/>
    <property type="match status" value="1"/>
</dbReference>
<dbReference type="Gene3D" id="1.10.10.10">
    <property type="entry name" value="Winged helix-like DNA-binding domain superfamily/Winged helix DNA-binding domain"/>
    <property type="match status" value="1"/>
</dbReference>
<dbReference type="Proteomes" id="UP000637720">
    <property type="component" value="Unassembled WGS sequence"/>
</dbReference>
<dbReference type="EMBL" id="BMOF01000005">
    <property type="protein sequence ID" value="GGJ94113.1"/>
    <property type="molecule type" value="Genomic_DNA"/>
</dbReference>
<dbReference type="SUPFAM" id="SSF55781">
    <property type="entry name" value="GAF domain-like"/>
    <property type="match status" value="1"/>
</dbReference>
<reference evidence="8" key="2">
    <citation type="submission" date="2020-09" db="EMBL/GenBank/DDBJ databases">
        <authorList>
            <person name="Sun Q."/>
            <person name="Ohkuma M."/>
        </authorList>
    </citation>
    <scope>NUCLEOTIDE SEQUENCE</scope>
    <source>
        <strain evidence="8">JCM 14719</strain>
    </source>
</reference>
<protein>
    <recommendedName>
        <fullName evidence="5">Glycerol operon regulatory protein</fullName>
    </recommendedName>
</protein>
<evidence type="ECO:0000256" key="5">
    <source>
        <dbReference type="ARBA" id="ARBA00070406"/>
    </source>
</evidence>
<evidence type="ECO:0000256" key="2">
    <source>
        <dbReference type="ARBA" id="ARBA00023125"/>
    </source>
</evidence>
<dbReference type="Gene3D" id="3.30.450.40">
    <property type="match status" value="1"/>
</dbReference>
<dbReference type="InterPro" id="IPR005471">
    <property type="entry name" value="Tscrpt_reg_IclR_N"/>
</dbReference>
<keyword evidence="9" id="KW-1185">Reference proteome</keyword>
<dbReference type="InterPro" id="IPR011991">
    <property type="entry name" value="ArsR-like_HTH"/>
</dbReference>
<dbReference type="GO" id="GO:0003677">
    <property type="term" value="F:DNA binding"/>
    <property type="evidence" value="ECO:0007669"/>
    <property type="project" value="UniProtKB-KW"/>
</dbReference>
<proteinExistence type="predicted"/>
<dbReference type="PROSITE" id="PS51077">
    <property type="entry name" value="HTH_ICLR"/>
    <property type="match status" value="1"/>
</dbReference>
<dbReference type="SUPFAM" id="SSF46785">
    <property type="entry name" value="Winged helix' DNA-binding domain"/>
    <property type="match status" value="1"/>
</dbReference>
<evidence type="ECO:0000259" key="7">
    <source>
        <dbReference type="PROSITE" id="PS51078"/>
    </source>
</evidence>
<dbReference type="InterPro" id="IPR029016">
    <property type="entry name" value="GAF-like_dom_sf"/>
</dbReference>
<dbReference type="AlphaFoldDB" id="A0A8J3B523"/>
<dbReference type="InterPro" id="IPR036390">
    <property type="entry name" value="WH_DNA-bd_sf"/>
</dbReference>
<dbReference type="InterPro" id="IPR050707">
    <property type="entry name" value="HTH_MetabolicPath_Reg"/>
</dbReference>
<dbReference type="Pfam" id="PF01614">
    <property type="entry name" value="IclR_C"/>
    <property type="match status" value="1"/>
</dbReference>
<dbReference type="GO" id="GO:0045892">
    <property type="term" value="P:negative regulation of DNA-templated transcription"/>
    <property type="evidence" value="ECO:0007669"/>
    <property type="project" value="TreeGrafter"/>
</dbReference>
<evidence type="ECO:0000256" key="3">
    <source>
        <dbReference type="ARBA" id="ARBA00023163"/>
    </source>
</evidence>
<name>A0A8J3B523_9BACI</name>
<reference evidence="8" key="1">
    <citation type="journal article" date="2014" name="Int. J. Syst. Evol. Microbiol.">
        <title>Complete genome sequence of Corynebacterium casei LMG S-19264T (=DSM 44701T), isolated from a smear-ripened cheese.</title>
        <authorList>
            <consortium name="US DOE Joint Genome Institute (JGI-PGF)"/>
            <person name="Walter F."/>
            <person name="Albersmeier A."/>
            <person name="Kalinowski J."/>
            <person name="Ruckert C."/>
        </authorList>
    </citation>
    <scope>NUCLEOTIDE SEQUENCE</scope>
    <source>
        <strain evidence="8">JCM 14719</strain>
    </source>
</reference>
<evidence type="ECO:0000256" key="4">
    <source>
        <dbReference type="ARBA" id="ARBA00058938"/>
    </source>
</evidence>
<dbReference type="PANTHER" id="PTHR30136:SF39">
    <property type="entry name" value="TRANSCRIPTIONAL REGULATORY PROTEIN"/>
    <property type="match status" value="1"/>
</dbReference>
<accession>A0A8J3B523</accession>
<keyword evidence="1" id="KW-0805">Transcription regulation</keyword>
<evidence type="ECO:0000259" key="6">
    <source>
        <dbReference type="PROSITE" id="PS51077"/>
    </source>
</evidence>
<evidence type="ECO:0000313" key="9">
    <source>
        <dbReference type="Proteomes" id="UP000637720"/>
    </source>
</evidence>
<dbReference type="PANTHER" id="PTHR30136">
    <property type="entry name" value="HELIX-TURN-HELIX TRANSCRIPTIONAL REGULATOR, ICLR FAMILY"/>
    <property type="match status" value="1"/>
</dbReference>
<dbReference type="InterPro" id="IPR036388">
    <property type="entry name" value="WH-like_DNA-bd_sf"/>
</dbReference>
<organism evidence="8 9">
    <name type="scientific">Calditerricola satsumensis</name>
    <dbReference type="NCBI Taxonomy" id="373054"/>
    <lineage>
        <taxon>Bacteria</taxon>
        <taxon>Bacillati</taxon>
        <taxon>Bacillota</taxon>
        <taxon>Bacilli</taxon>
        <taxon>Bacillales</taxon>
        <taxon>Bacillaceae</taxon>
        <taxon>Calditerricola</taxon>
    </lineage>
</organism>
<dbReference type="PROSITE" id="PS51078">
    <property type="entry name" value="ICLR_ED"/>
    <property type="match status" value="1"/>
</dbReference>
<sequence>MVTEDVSYSGTFQRSSDFSTQIGVIAMEGHKLTVRAVERALDILLAFSEAKELSLTEIAKRVSLNKSTVHRLLNTLEEKGFVMRDSVTEKYRLGYSVWELAGNLTLPHDPAVLFLPEMERLRDLLDETVSLYVRDGKHRVRVQAVESQQTIRRVAPIGVRLPLSVGASSKVLVAYADPETRAEILADPDWPPQVDKHAYVRQLEAIRARGYATSVEEREAGTAAVAAPIFSRSGRLAAALSVSGPASRLTLEKMQEIAPHVIEAAKRMGRLVP</sequence>
<dbReference type="GO" id="GO:0003700">
    <property type="term" value="F:DNA-binding transcription factor activity"/>
    <property type="evidence" value="ECO:0007669"/>
    <property type="project" value="TreeGrafter"/>
</dbReference>
<gene>
    <name evidence="8" type="ORF">GCM10007043_04880</name>
</gene>
<dbReference type="FunFam" id="1.10.10.10:FF:000056">
    <property type="entry name" value="IclR family transcriptional regulator"/>
    <property type="match status" value="1"/>
</dbReference>
<dbReference type="InterPro" id="IPR014757">
    <property type="entry name" value="Tscrpt_reg_IclR_C"/>
</dbReference>
<comment type="caution">
    <text evidence="8">The sequence shown here is derived from an EMBL/GenBank/DDBJ whole genome shotgun (WGS) entry which is preliminary data.</text>
</comment>
<comment type="function">
    <text evidence="4">May be an activator protein for the gylABX operon.</text>
</comment>
<keyword evidence="2" id="KW-0238">DNA-binding</keyword>
<evidence type="ECO:0000313" key="8">
    <source>
        <dbReference type="EMBL" id="GGJ94113.1"/>
    </source>
</evidence>
<evidence type="ECO:0000256" key="1">
    <source>
        <dbReference type="ARBA" id="ARBA00023015"/>
    </source>
</evidence>
<keyword evidence="3" id="KW-0804">Transcription</keyword>
<feature type="domain" description="HTH iclR-type" evidence="6">
    <location>
        <begin position="34"/>
        <end position="95"/>
    </location>
</feature>
<dbReference type="SMART" id="SM00346">
    <property type="entry name" value="HTH_ICLR"/>
    <property type="match status" value="1"/>
</dbReference>
<feature type="domain" description="IclR-ED" evidence="7">
    <location>
        <begin position="96"/>
        <end position="273"/>
    </location>
</feature>